<keyword evidence="16" id="KW-1185">Reference proteome</keyword>
<dbReference type="InterPro" id="IPR034285">
    <property type="entry name" value="CuRO_2_LCC"/>
</dbReference>
<keyword evidence="11" id="KW-0186">Copper</keyword>
<dbReference type="OrthoDB" id="2121828at2759"/>
<evidence type="ECO:0000256" key="6">
    <source>
        <dbReference type="ARBA" id="ARBA00022523"/>
    </source>
</evidence>
<accession>A0A2Z6LL24</accession>
<proteinExistence type="inferred from homology"/>
<evidence type="ECO:0000256" key="8">
    <source>
        <dbReference type="ARBA" id="ARBA00022723"/>
    </source>
</evidence>
<dbReference type="EMBL" id="DF973186">
    <property type="protein sequence ID" value="GAU18529.1"/>
    <property type="molecule type" value="Genomic_DNA"/>
</dbReference>
<name>A0A2Z6LL24_TRISU</name>
<comment type="cofactor">
    <cofactor evidence="2">
        <name>Cu cation</name>
        <dbReference type="ChEBI" id="CHEBI:23378"/>
    </cofactor>
</comment>
<dbReference type="InterPro" id="IPR045087">
    <property type="entry name" value="Cu-oxidase_fam"/>
</dbReference>
<evidence type="ECO:0000256" key="9">
    <source>
        <dbReference type="ARBA" id="ARBA00022737"/>
    </source>
</evidence>
<dbReference type="GO" id="GO:0048046">
    <property type="term" value="C:apoplast"/>
    <property type="evidence" value="ECO:0007669"/>
    <property type="project" value="UniProtKB-SubCell"/>
</dbReference>
<sequence>MGLPPNMSDAHTINGKPGPLFPCSEKHTYAMEVEKGKTYLLRIINAALNDELFFSIAGHNMTVVEVDAVYTKPFITQSILIGPGQTTNVLVKANKIASRYFIATRTFMDAPLSVDNKTATAIFQYKGVSNTIIPSFPTTLPNANDTNFALNYGKKIRSLNSAKYPANVPLKVDRNLFYTIGLGMNSCPTCINGTRLVASLNNVTFVMPKTALLQAHYFDIKGVFRTDFPDKPLAPFNYTDGPGQDQSVLPPPKDLPKC</sequence>
<reference evidence="16" key="1">
    <citation type="journal article" date="2017" name="Front. Plant Sci.">
        <title>Climate Clever Clovers: New Paradigm to Reduce the Environmental Footprint of Ruminants by Breeding Low Methanogenic Forages Utilizing Haplotype Variation.</title>
        <authorList>
            <person name="Kaur P."/>
            <person name="Appels R."/>
            <person name="Bayer P.E."/>
            <person name="Keeble-Gagnere G."/>
            <person name="Wang J."/>
            <person name="Hirakawa H."/>
            <person name="Shirasawa K."/>
            <person name="Vercoe P."/>
            <person name="Stefanova K."/>
            <person name="Durmic Z."/>
            <person name="Nichols P."/>
            <person name="Revell C."/>
            <person name="Isobe S.N."/>
            <person name="Edwards D."/>
            <person name="Erskine W."/>
        </authorList>
    </citation>
    <scope>NUCLEOTIDE SEQUENCE [LARGE SCALE GENOMIC DNA]</scope>
    <source>
        <strain evidence="16">cv. Daliak</strain>
    </source>
</reference>
<dbReference type="GO" id="GO:0046274">
    <property type="term" value="P:lignin catabolic process"/>
    <property type="evidence" value="ECO:0007669"/>
    <property type="project" value="UniProtKB-KW"/>
</dbReference>
<comment type="subcellular location">
    <subcellularLocation>
        <location evidence="3">Secreted</location>
        <location evidence="3">Extracellular space</location>
        <location evidence="3">Apoplast</location>
    </subcellularLocation>
</comment>
<evidence type="ECO:0000313" key="16">
    <source>
        <dbReference type="Proteomes" id="UP000242715"/>
    </source>
</evidence>
<keyword evidence="7" id="KW-0964">Secreted</keyword>
<dbReference type="Gene3D" id="2.60.40.420">
    <property type="entry name" value="Cupredoxins - blue copper proteins"/>
    <property type="match status" value="1"/>
</dbReference>
<evidence type="ECO:0000259" key="14">
    <source>
        <dbReference type="Pfam" id="PF00394"/>
    </source>
</evidence>
<keyword evidence="8" id="KW-0479">Metal-binding</keyword>
<keyword evidence="12" id="KW-0439">Lignin degradation</keyword>
<dbReference type="InterPro" id="IPR001117">
    <property type="entry name" value="Cu-oxidase_2nd"/>
</dbReference>
<feature type="domain" description="Plastocyanin-like" evidence="14">
    <location>
        <begin position="5"/>
        <end position="127"/>
    </location>
</feature>
<evidence type="ECO:0000256" key="2">
    <source>
        <dbReference type="ARBA" id="ARBA00001935"/>
    </source>
</evidence>
<evidence type="ECO:0000313" key="15">
    <source>
        <dbReference type="EMBL" id="GAU18529.1"/>
    </source>
</evidence>
<gene>
    <name evidence="15" type="ORF">TSUD_234010</name>
</gene>
<keyword evidence="10" id="KW-0560">Oxidoreductase</keyword>
<dbReference type="PANTHER" id="PTHR11709:SF116">
    <property type="entry name" value="LACCASE"/>
    <property type="match status" value="1"/>
</dbReference>
<evidence type="ECO:0000256" key="5">
    <source>
        <dbReference type="ARBA" id="ARBA00012297"/>
    </source>
</evidence>
<evidence type="ECO:0000256" key="12">
    <source>
        <dbReference type="ARBA" id="ARBA00023185"/>
    </source>
</evidence>
<evidence type="ECO:0000256" key="3">
    <source>
        <dbReference type="ARBA" id="ARBA00004271"/>
    </source>
</evidence>
<dbReference type="Proteomes" id="UP000242715">
    <property type="component" value="Unassembled WGS sequence"/>
</dbReference>
<evidence type="ECO:0000256" key="10">
    <source>
        <dbReference type="ARBA" id="ARBA00023002"/>
    </source>
</evidence>
<feature type="region of interest" description="Disordered" evidence="13">
    <location>
        <begin position="235"/>
        <end position="258"/>
    </location>
</feature>
<dbReference type="CDD" id="cd13875">
    <property type="entry name" value="CuRO_2_LCC_plant"/>
    <property type="match status" value="1"/>
</dbReference>
<evidence type="ECO:0000256" key="13">
    <source>
        <dbReference type="SAM" id="MobiDB-lite"/>
    </source>
</evidence>
<organism evidence="15 16">
    <name type="scientific">Trifolium subterraneum</name>
    <name type="common">Subterranean clover</name>
    <dbReference type="NCBI Taxonomy" id="3900"/>
    <lineage>
        <taxon>Eukaryota</taxon>
        <taxon>Viridiplantae</taxon>
        <taxon>Streptophyta</taxon>
        <taxon>Embryophyta</taxon>
        <taxon>Tracheophyta</taxon>
        <taxon>Spermatophyta</taxon>
        <taxon>Magnoliopsida</taxon>
        <taxon>eudicotyledons</taxon>
        <taxon>Gunneridae</taxon>
        <taxon>Pentapetalae</taxon>
        <taxon>rosids</taxon>
        <taxon>fabids</taxon>
        <taxon>Fabales</taxon>
        <taxon>Fabaceae</taxon>
        <taxon>Papilionoideae</taxon>
        <taxon>50 kb inversion clade</taxon>
        <taxon>NPAAA clade</taxon>
        <taxon>Hologalegina</taxon>
        <taxon>IRL clade</taxon>
        <taxon>Trifolieae</taxon>
        <taxon>Trifolium</taxon>
    </lineage>
</organism>
<protein>
    <recommendedName>
        <fullName evidence="5">laccase</fullName>
        <ecNumber evidence="5">1.10.3.2</ecNumber>
    </recommendedName>
</protein>
<dbReference type="PANTHER" id="PTHR11709">
    <property type="entry name" value="MULTI-COPPER OXIDASE"/>
    <property type="match status" value="1"/>
</dbReference>
<comment type="catalytic activity">
    <reaction evidence="1">
        <text>4 hydroquinone + O2 = 4 benzosemiquinone + 2 H2O</text>
        <dbReference type="Rhea" id="RHEA:11276"/>
        <dbReference type="ChEBI" id="CHEBI:15377"/>
        <dbReference type="ChEBI" id="CHEBI:15379"/>
        <dbReference type="ChEBI" id="CHEBI:17594"/>
        <dbReference type="ChEBI" id="CHEBI:17977"/>
        <dbReference type="EC" id="1.10.3.2"/>
    </reaction>
</comment>
<dbReference type="InterPro" id="IPR008972">
    <property type="entry name" value="Cupredoxin"/>
</dbReference>
<dbReference type="GO" id="GO:0052716">
    <property type="term" value="F:hydroquinone:oxygen oxidoreductase activity"/>
    <property type="evidence" value="ECO:0007669"/>
    <property type="project" value="UniProtKB-EC"/>
</dbReference>
<dbReference type="GO" id="GO:0046872">
    <property type="term" value="F:metal ion binding"/>
    <property type="evidence" value="ECO:0007669"/>
    <property type="project" value="UniProtKB-KW"/>
</dbReference>
<evidence type="ECO:0000256" key="1">
    <source>
        <dbReference type="ARBA" id="ARBA00000349"/>
    </source>
</evidence>
<keyword evidence="9" id="KW-0677">Repeat</keyword>
<dbReference type="FunFam" id="2.60.40.420:FF:000049">
    <property type="entry name" value="Laccase"/>
    <property type="match status" value="1"/>
</dbReference>
<dbReference type="SUPFAM" id="SSF49503">
    <property type="entry name" value="Cupredoxins"/>
    <property type="match status" value="2"/>
</dbReference>
<evidence type="ECO:0000256" key="11">
    <source>
        <dbReference type="ARBA" id="ARBA00023008"/>
    </source>
</evidence>
<evidence type="ECO:0000256" key="4">
    <source>
        <dbReference type="ARBA" id="ARBA00010609"/>
    </source>
</evidence>
<dbReference type="AlphaFoldDB" id="A0A2Z6LL24"/>
<feature type="compositionally biased region" description="Pro residues" evidence="13">
    <location>
        <begin position="249"/>
        <end position="258"/>
    </location>
</feature>
<dbReference type="Pfam" id="PF00394">
    <property type="entry name" value="Cu-oxidase"/>
    <property type="match status" value="1"/>
</dbReference>
<keyword evidence="6" id="KW-0052">Apoplast</keyword>
<evidence type="ECO:0000256" key="7">
    <source>
        <dbReference type="ARBA" id="ARBA00022525"/>
    </source>
</evidence>
<comment type="similarity">
    <text evidence="4">Belongs to the multicopper oxidase family.</text>
</comment>
<dbReference type="EC" id="1.10.3.2" evidence="5"/>